<evidence type="ECO:0000256" key="1">
    <source>
        <dbReference type="SAM" id="MobiDB-lite"/>
    </source>
</evidence>
<sequence>MSSHPSISLVIKTISSYPNSLRRSESIRASVDFTHPVPVVHYERKDGSLSPTQSNMERRTEPVYNQINVISSDNDDARFQEYYSKYLDMWLAAPSETRKTFLPMPDFIAESRQKERSRNEALVKKLKADGQVAMIKGLVVWVTAKVVSSPYKTIDEDKVQKVGVREIKNIQHQLNYINKVLSTVSREVERIENPGLQMKNKNPEIPQANPNQPIFQPNSFNISRLKDDASDYLVEINKRLAAISINKDMKISIVSMERDKVSINKVENLKGINMIKKDSLPQASKAQMMNTFQEINWWYNQLTEQERYCILTAMRTVVKQKGASAPMQEEEPDMVNQLVYTMTKYVIGSTQIHFNLATESLLGLRCHKMSRYKWYKDNFMARLYTLTTCGADIWKQKFVKGLSHYISQKFYQTVATNSVTKQIDWSELTFEDISATIQAICINLYTENKHTTKVIKDFDYRKELGTFCKQYDLDKGPKEEKKKKRQFSSKRLFSRSKAKDPEFSQRKRKYYNKNKNKGRYYSKTNTATSATAKVIMPTIAL</sequence>
<dbReference type="AlphaFoldDB" id="A0A5A7T4I9"/>
<evidence type="ECO:0000313" key="2">
    <source>
        <dbReference type="EMBL" id="KAA0038280.1"/>
    </source>
</evidence>
<accession>A0A5A7T4I9</accession>
<dbReference type="OrthoDB" id="1735266at2759"/>
<protein>
    <submittedName>
        <fullName evidence="2">Polyprotein</fullName>
    </submittedName>
</protein>
<reference evidence="2 3" key="1">
    <citation type="submission" date="2019-08" db="EMBL/GenBank/DDBJ databases">
        <title>Draft genome sequences of two oriental melons (Cucumis melo L. var makuwa).</title>
        <authorList>
            <person name="Kwon S.-Y."/>
        </authorList>
    </citation>
    <scope>NUCLEOTIDE SEQUENCE [LARGE SCALE GENOMIC DNA]</scope>
    <source>
        <strain evidence="3">cv. SW 3</strain>
        <tissue evidence="2">Leaf</tissue>
    </source>
</reference>
<gene>
    <name evidence="2" type="ORF">E6C27_scaffold270G001400</name>
</gene>
<dbReference type="EMBL" id="SSTE01018746">
    <property type="protein sequence ID" value="KAA0038280.1"/>
    <property type="molecule type" value="Genomic_DNA"/>
</dbReference>
<organism evidence="2 3">
    <name type="scientific">Cucumis melo var. makuwa</name>
    <name type="common">Oriental melon</name>
    <dbReference type="NCBI Taxonomy" id="1194695"/>
    <lineage>
        <taxon>Eukaryota</taxon>
        <taxon>Viridiplantae</taxon>
        <taxon>Streptophyta</taxon>
        <taxon>Embryophyta</taxon>
        <taxon>Tracheophyta</taxon>
        <taxon>Spermatophyta</taxon>
        <taxon>Magnoliopsida</taxon>
        <taxon>eudicotyledons</taxon>
        <taxon>Gunneridae</taxon>
        <taxon>Pentapetalae</taxon>
        <taxon>rosids</taxon>
        <taxon>fabids</taxon>
        <taxon>Cucurbitales</taxon>
        <taxon>Cucurbitaceae</taxon>
        <taxon>Benincaseae</taxon>
        <taxon>Cucumis</taxon>
    </lineage>
</organism>
<evidence type="ECO:0000313" key="3">
    <source>
        <dbReference type="Proteomes" id="UP000321393"/>
    </source>
</evidence>
<feature type="compositionally biased region" description="Basic residues" evidence="1">
    <location>
        <begin position="481"/>
        <end position="496"/>
    </location>
</feature>
<name>A0A5A7T4I9_CUCMM</name>
<dbReference type="PANTHER" id="PTHR33054">
    <property type="entry name" value="CCHC-TYPE DOMAIN-CONTAINING PROTEIN"/>
    <property type="match status" value="1"/>
</dbReference>
<feature type="region of interest" description="Disordered" evidence="1">
    <location>
        <begin position="479"/>
        <end position="518"/>
    </location>
</feature>
<feature type="compositionally biased region" description="Basic residues" evidence="1">
    <location>
        <begin position="506"/>
        <end position="518"/>
    </location>
</feature>
<proteinExistence type="predicted"/>
<comment type="caution">
    <text evidence="2">The sequence shown here is derived from an EMBL/GenBank/DDBJ whole genome shotgun (WGS) entry which is preliminary data.</text>
</comment>
<dbReference type="PANTHER" id="PTHR33054:SF9">
    <property type="entry name" value="CCHC-TYPE DOMAIN-CONTAINING PROTEIN"/>
    <property type="match status" value="1"/>
</dbReference>
<dbReference type="Proteomes" id="UP000321393">
    <property type="component" value="Unassembled WGS sequence"/>
</dbReference>